<proteinExistence type="inferred from homology"/>
<keyword evidence="5" id="KW-0560">Oxidoreductase</keyword>
<evidence type="ECO:0000256" key="2">
    <source>
        <dbReference type="ARBA" id="ARBA00005466"/>
    </source>
</evidence>
<dbReference type="SUPFAM" id="SSF56176">
    <property type="entry name" value="FAD-binding/transporter-associated domain-like"/>
    <property type="match status" value="1"/>
</dbReference>
<dbReference type="InterPro" id="IPR050416">
    <property type="entry name" value="FAD-linked_Oxidoreductase"/>
</dbReference>
<evidence type="ECO:0000259" key="6">
    <source>
        <dbReference type="PROSITE" id="PS51387"/>
    </source>
</evidence>
<evidence type="ECO:0000313" key="7">
    <source>
        <dbReference type="EMBL" id="MFC5060430.1"/>
    </source>
</evidence>
<dbReference type="PROSITE" id="PS51318">
    <property type="entry name" value="TAT"/>
    <property type="match status" value="1"/>
</dbReference>
<evidence type="ECO:0000256" key="4">
    <source>
        <dbReference type="ARBA" id="ARBA00022827"/>
    </source>
</evidence>
<keyword evidence="3" id="KW-0285">Flavoprotein</keyword>
<dbReference type="Proteomes" id="UP001595833">
    <property type="component" value="Unassembled WGS sequence"/>
</dbReference>
<comment type="similarity">
    <text evidence="2">Belongs to the oxygen-dependent FAD-linked oxidoreductase family.</text>
</comment>
<keyword evidence="8" id="KW-1185">Reference proteome</keyword>
<dbReference type="PANTHER" id="PTHR42973">
    <property type="entry name" value="BINDING OXIDOREDUCTASE, PUTATIVE (AFU_ORTHOLOGUE AFUA_1G17690)-RELATED"/>
    <property type="match status" value="1"/>
</dbReference>
<evidence type="ECO:0000256" key="3">
    <source>
        <dbReference type="ARBA" id="ARBA00022630"/>
    </source>
</evidence>
<organism evidence="7 8">
    <name type="scientific">Saccharothrix xinjiangensis</name>
    <dbReference type="NCBI Taxonomy" id="204798"/>
    <lineage>
        <taxon>Bacteria</taxon>
        <taxon>Bacillati</taxon>
        <taxon>Actinomycetota</taxon>
        <taxon>Actinomycetes</taxon>
        <taxon>Pseudonocardiales</taxon>
        <taxon>Pseudonocardiaceae</taxon>
        <taxon>Saccharothrix</taxon>
    </lineage>
</organism>
<keyword evidence="4" id="KW-0274">FAD</keyword>
<name>A0ABV9YFZ5_9PSEU</name>
<reference evidence="8" key="1">
    <citation type="journal article" date="2019" name="Int. J. Syst. Evol. Microbiol.">
        <title>The Global Catalogue of Microorganisms (GCM) 10K type strain sequencing project: providing services to taxonomists for standard genome sequencing and annotation.</title>
        <authorList>
            <consortium name="The Broad Institute Genomics Platform"/>
            <consortium name="The Broad Institute Genome Sequencing Center for Infectious Disease"/>
            <person name="Wu L."/>
            <person name="Ma J."/>
        </authorList>
    </citation>
    <scope>NUCLEOTIDE SEQUENCE [LARGE SCALE GENOMIC DNA]</scope>
    <source>
        <strain evidence="8">KCTC 12848</strain>
    </source>
</reference>
<dbReference type="EMBL" id="JBHSJB010000053">
    <property type="protein sequence ID" value="MFC5060430.1"/>
    <property type="molecule type" value="Genomic_DNA"/>
</dbReference>
<evidence type="ECO:0000256" key="5">
    <source>
        <dbReference type="ARBA" id="ARBA00023002"/>
    </source>
</evidence>
<dbReference type="InterPro" id="IPR012951">
    <property type="entry name" value="BBE"/>
</dbReference>
<accession>A0ABV9YFZ5</accession>
<dbReference type="Pfam" id="PF08031">
    <property type="entry name" value="BBE"/>
    <property type="match status" value="1"/>
</dbReference>
<comment type="cofactor">
    <cofactor evidence="1">
        <name>FAD</name>
        <dbReference type="ChEBI" id="CHEBI:57692"/>
    </cofactor>
</comment>
<dbReference type="PANTHER" id="PTHR42973:SF39">
    <property type="entry name" value="FAD-BINDING PCMH-TYPE DOMAIN-CONTAINING PROTEIN"/>
    <property type="match status" value="1"/>
</dbReference>
<dbReference type="InterPro" id="IPR016169">
    <property type="entry name" value="FAD-bd_PCMH_sub2"/>
</dbReference>
<feature type="domain" description="FAD-binding PCMH-type" evidence="6">
    <location>
        <begin position="85"/>
        <end position="265"/>
    </location>
</feature>
<dbReference type="InterPro" id="IPR006311">
    <property type="entry name" value="TAT_signal"/>
</dbReference>
<comment type="caution">
    <text evidence="7">The sequence shown here is derived from an EMBL/GenBank/DDBJ whole genome shotgun (WGS) entry which is preliminary data.</text>
</comment>
<dbReference type="RefSeq" id="WP_344037400.1">
    <property type="nucleotide sequence ID" value="NZ_BAAAKE010000007.1"/>
</dbReference>
<sequence>MAAVERRAFEGSGGNDLGEFALDRLSRRNALRATALAAGGLTAGRVFTGDAAADPAGGVPPLGPVRALPDDARYPELVRRGHKRFVGTPDYVDVVGTTEQVRRAVESAVRAGKRLAVRSGGHCLEDFVDSPGIRAVIDLSGLTQVYFDPLRQAFAVEAGATLGEVYRRLFLGWNVTIPGGWCPKVGAGGHVAGGGYGVLSRRHGLVVDHLEAVEVVFVDASGAARTVVATRDPADPNHDLWWAHTGGGGGNFGIVTRYWLRTPGATGADPSRLLPNPPPMVLDFTAEWSWEGMDEAAFRRLATNHARWCAENAAPGTPTDRFYAELILRDVGTGTHVLLGQASGADADAQLDRFLDVLSEGVGRPVGVVRQWRPWLTAVFAGPDGSKLLRIKFKSGYLREPFTGDQLGVIHRRLTETDTRGRVLGSVGLSSYGGAINAVAPDATATAHRDAVIKLLYVSAWEDPAQDAVHIDWIREFYREVYADTGGVPDRRDGAYVNYPDVDLADPEVNRSGVPWHELYYKQNYARLSRVKARWDPLDVFRHALSVRPA</sequence>
<dbReference type="Pfam" id="PF01565">
    <property type="entry name" value="FAD_binding_4"/>
    <property type="match status" value="1"/>
</dbReference>
<dbReference type="InterPro" id="IPR016166">
    <property type="entry name" value="FAD-bd_PCMH"/>
</dbReference>
<dbReference type="InterPro" id="IPR036318">
    <property type="entry name" value="FAD-bd_PCMH-like_sf"/>
</dbReference>
<evidence type="ECO:0000313" key="8">
    <source>
        <dbReference type="Proteomes" id="UP001595833"/>
    </source>
</evidence>
<dbReference type="InterPro" id="IPR006094">
    <property type="entry name" value="Oxid_FAD_bind_N"/>
</dbReference>
<gene>
    <name evidence="7" type="ORF">ACFPFM_42545</name>
</gene>
<protein>
    <submittedName>
        <fullName evidence="7">FAD-binding oxidoreductase</fullName>
    </submittedName>
</protein>
<evidence type="ECO:0000256" key="1">
    <source>
        <dbReference type="ARBA" id="ARBA00001974"/>
    </source>
</evidence>
<dbReference type="Gene3D" id="3.40.462.20">
    <property type="match status" value="1"/>
</dbReference>
<dbReference type="PROSITE" id="PS51387">
    <property type="entry name" value="FAD_PCMH"/>
    <property type="match status" value="1"/>
</dbReference>
<dbReference type="Gene3D" id="3.30.465.10">
    <property type="match status" value="1"/>
</dbReference>